<dbReference type="RefSeq" id="WP_276108596.1">
    <property type="nucleotide sequence ID" value="NZ_JARJBB010000004.1"/>
</dbReference>
<evidence type="ECO:0000313" key="2">
    <source>
        <dbReference type="Proteomes" id="UP001221150"/>
    </source>
</evidence>
<name>A0ABT6A330_9ACTN</name>
<dbReference type="Proteomes" id="UP001221150">
    <property type="component" value="Unassembled WGS sequence"/>
</dbReference>
<dbReference type="EMBL" id="JARJBB010000004">
    <property type="protein sequence ID" value="MDF3299050.1"/>
    <property type="molecule type" value="Genomic_DNA"/>
</dbReference>
<gene>
    <name evidence="1" type="ORF">P3H78_10465</name>
</gene>
<proteinExistence type="predicted"/>
<organism evidence="1 2">
    <name type="scientific">Streptomyces tropicalis</name>
    <dbReference type="NCBI Taxonomy" id="3034234"/>
    <lineage>
        <taxon>Bacteria</taxon>
        <taxon>Bacillati</taxon>
        <taxon>Actinomycetota</taxon>
        <taxon>Actinomycetes</taxon>
        <taxon>Kitasatosporales</taxon>
        <taxon>Streptomycetaceae</taxon>
        <taxon>Streptomyces</taxon>
    </lineage>
</organism>
<reference evidence="1 2" key="1">
    <citation type="submission" date="2023-03" db="EMBL/GenBank/DDBJ databases">
        <title>Draft genome sequence of Streptomyces sp. K1PA1 isolated from peat swamp forest in Thailand.</title>
        <authorList>
            <person name="Klaysubun C."/>
            <person name="Duangmal K."/>
        </authorList>
    </citation>
    <scope>NUCLEOTIDE SEQUENCE [LARGE SCALE GENOMIC DNA]</scope>
    <source>
        <strain evidence="1 2">K1PA1</strain>
    </source>
</reference>
<protein>
    <submittedName>
        <fullName evidence="1">Uncharacterized protein</fullName>
    </submittedName>
</protein>
<keyword evidence="2" id="KW-1185">Reference proteome</keyword>
<accession>A0ABT6A330</accession>
<evidence type="ECO:0000313" key="1">
    <source>
        <dbReference type="EMBL" id="MDF3299050.1"/>
    </source>
</evidence>
<sequence length="63" mass="7069">MNLRDKRKSRADAGMPARRVVKAEAALVGGLLLALFLREIPSLVREARIWRMTGGLRAGHRYP</sequence>
<comment type="caution">
    <text evidence="1">The sequence shown here is derived from an EMBL/GenBank/DDBJ whole genome shotgun (WGS) entry which is preliminary data.</text>
</comment>